<evidence type="ECO:0000313" key="2">
    <source>
        <dbReference type="EMBL" id="MBB4100584.1"/>
    </source>
</evidence>
<dbReference type="EMBL" id="JACIEH010000003">
    <property type="protein sequence ID" value="MBB4100584.1"/>
    <property type="molecule type" value="Genomic_DNA"/>
</dbReference>
<sequence>MGLIHRDAALDHPALPLLLARLGAPEIAAVPRYPLPGSRRGRCYWNVRDQVRGHGGGCVFGWMLVEIPGVALFGWHHAVWRAPSGQLTDISPHPVTGWAVGSTSFAVDPVQDHPLDWPPGLPQVFEPLVQDAVLDRFIAAEAEVHALRARYRDAEQAIPSATCFDGDAELIVHVETIADVARLKKLERRYLPAIRTAESRRDALIPALVALQDAALEGAERLRAWAPGMMVVGPDNGPRQEPASAAPCGSPAP</sequence>
<dbReference type="AlphaFoldDB" id="A0A7W6NZE9"/>
<dbReference type="Proteomes" id="UP000557392">
    <property type="component" value="Unassembled WGS sequence"/>
</dbReference>
<evidence type="ECO:0000313" key="3">
    <source>
        <dbReference type="Proteomes" id="UP000557392"/>
    </source>
</evidence>
<reference evidence="2 3" key="1">
    <citation type="submission" date="2020-08" db="EMBL/GenBank/DDBJ databases">
        <title>Genomic Encyclopedia of Type Strains, Phase IV (KMG-IV): sequencing the most valuable type-strain genomes for metagenomic binning, comparative biology and taxonomic classification.</title>
        <authorList>
            <person name="Goeker M."/>
        </authorList>
    </citation>
    <scope>NUCLEOTIDE SEQUENCE [LARGE SCALE GENOMIC DNA]</scope>
    <source>
        <strain evidence="2 3">DSM 101806</strain>
    </source>
</reference>
<dbReference type="RefSeq" id="WP_183999862.1">
    <property type="nucleotide sequence ID" value="NZ_JACIEH010000003.1"/>
</dbReference>
<proteinExistence type="predicted"/>
<feature type="compositionally biased region" description="Low complexity" evidence="1">
    <location>
        <begin position="242"/>
        <end position="253"/>
    </location>
</feature>
<feature type="region of interest" description="Disordered" evidence="1">
    <location>
        <begin position="233"/>
        <end position="253"/>
    </location>
</feature>
<accession>A0A7W6NZE9</accession>
<gene>
    <name evidence="2" type="ORF">GGR46_004156</name>
</gene>
<keyword evidence="3" id="KW-1185">Reference proteome</keyword>
<protein>
    <submittedName>
        <fullName evidence="2">Uncharacterized protein</fullName>
    </submittedName>
</protein>
<evidence type="ECO:0000256" key="1">
    <source>
        <dbReference type="SAM" id="MobiDB-lite"/>
    </source>
</evidence>
<comment type="caution">
    <text evidence="2">The sequence shown here is derived from an EMBL/GenBank/DDBJ whole genome shotgun (WGS) entry which is preliminary data.</text>
</comment>
<name>A0A7W6NZE9_9SPHN</name>
<organism evidence="2 3">
    <name type="scientific">Sphingomonas kyeonggiensis</name>
    <dbReference type="NCBI Taxonomy" id="1268553"/>
    <lineage>
        <taxon>Bacteria</taxon>
        <taxon>Pseudomonadati</taxon>
        <taxon>Pseudomonadota</taxon>
        <taxon>Alphaproteobacteria</taxon>
        <taxon>Sphingomonadales</taxon>
        <taxon>Sphingomonadaceae</taxon>
        <taxon>Sphingomonas</taxon>
    </lineage>
</organism>